<evidence type="ECO:0000256" key="1">
    <source>
        <dbReference type="SAM" id="MobiDB-lite"/>
    </source>
</evidence>
<keyword evidence="2" id="KW-0472">Membrane</keyword>
<evidence type="ECO:0000313" key="4">
    <source>
        <dbReference type="Proteomes" id="UP000317199"/>
    </source>
</evidence>
<feature type="region of interest" description="Disordered" evidence="1">
    <location>
        <begin position="140"/>
        <end position="162"/>
    </location>
</feature>
<feature type="transmembrane region" description="Helical" evidence="2">
    <location>
        <begin position="12"/>
        <end position="34"/>
    </location>
</feature>
<gene>
    <name evidence="3" type="ORF">FKV23_05445</name>
</gene>
<evidence type="ECO:0000256" key="2">
    <source>
        <dbReference type="SAM" id="Phobius"/>
    </source>
</evidence>
<dbReference type="AlphaFoldDB" id="A0A514BQB4"/>
<accession>A0A514BQB4</accession>
<dbReference type="RefSeq" id="WP_141622935.1">
    <property type="nucleotide sequence ID" value="NZ_CP041242.1"/>
</dbReference>
<reference evidence="3 4" key="1">
    <citation type="submission" date="2019-06" db="EMBL/GenBank/DDBJ databases">
        <title>Lysobacter alkalisoli sp. nov. isolated from saline-alkali soil.</title>
        <authorList>
            <person name="Sun J.-Q."/>
            <person name="Xu L."/>
        </authorList>
    </citation>
    <scope>NUCLEOTIDE SEQUENCE [LARGE SCALE GENOMIC DNA]</scope>
    <source>
        <strain evidence="3 4">SJ-36</strain>
    </source>
</reference>
<keyword evidence="4" id="KW-1185">Reference proteome</keyword>
<sequence>MEKRSGGGMQLFLQVVGAVVVFVVLLLVLGYFAFRFWIRWKLGPQAAALMKLGVQPIAARVSLVRSEDEHQQDGTASLIADFKAAGYVAVDTFDVPEMEGMRLWAGFHPAEGFAVAVYDHAVLPPWFDLVRVYESLDTDTVTSTDKHDPRHTPPACTTTADPELEPAQAHALLNSMPVRAPVVRVDHRNWVKCFTDAYARVMDHILASGGPDMEALDRNVEMFGGPRDLDEEQKQQALEMSRASHIAALESALIDRFLETGTVTAHEWRNLEPRVVVVHERMDAEGAVELALDFSNWPDAHPPVADLVSRLADTPIELFEAIGEILPMAARYRLLGEVDRPVRGRVYLAPG</sequence>
<organism evidence="3 4">
    <name type="scientific">Marilutibacter alkalisoli</name>
    <dbReference type="NCBI Taxonomy" id="2591633"/>
    <lineage>
        <taxon>Bacteria</taxon>
        <taxon>Pseudomonadati</taxon>
        <taxon>Pseudomonadota</taxon>
        <taxon>Gammaproteobacteria</taxon>
        <taxon>Lysobacterales</taxon>
        <taxon>Lysobacteraceae</taxon>
        <taxon>Marilutibacter</taxon>
    </lineage>
</organism>
<keyword evidence="2" id="KW-1133">Transmembrane helix</keyword>
<proteinExistence type="predicted"/>
<dbReference type="OrthoDB" id="9255980at2"/>
<dbReference type="KEGG" id="lyj:FKV23_05445"/>
<name>A0A514BQB4_9GAMM</name>
<evidence type="ECO:0000313" key="3">
    <source>
        <dbReference type="EMBL" id="QDH69594.1"/>
    </source>
</evidence>
<protein>
    <submittedName>
        <fullName evidence="3">Uncharacterized protein</fullName>
    </submittedName>
</protein>
<dbReference type="Proteomes" id="UP000317199">
    <property type="component" value="Chromosome"/>
</dbReference>
<keyword evidence="2" id="KW-0812">Transmembrane</keyword>
<dbReference type="EMBL" id="CP041242">
    <property type="protein sequence ID" value="QDH69594.1"/>
    <property type="molecule type" value="Genomic_DNA"/>
</dbReference>